<dbReference type="InterPro" id="IPR044152">
    <property type="entry name" value="YqjM-like"/>
</dbReference>
<dbReference type="Pfam" id="PF00724">
    <property type="entry name" value="Oxidored_FMN"/>
    <property type="match status" value="1"/>
</dbReference>
<keyword evidence="2" id="KW-0285">Flavoprotein</keyword>
<dbReference type="CDD" id="cd02932">
    <property type="entry name" value="OYE_YqiM_FMN"/>
    <property type="match status" value="1"/>
</dbReference>
<evidence type="ECO:0000256" key="4">
    <source>
        <dbReference type="ARBA" id="ARBA00022857"/>
    </source>
</evidence>
<dbReference type="InterPro" id="IPR001155">
    <property type="entry name" value="OxRdtase_FMN_N"/>
</dbReference>
<feature type="domain" description="NADH:flavin oxidoreductase/NADH oxidase N-terminal" evidence="6">
    <location>
        <begin position="6"/>
        <end position="357"/>
    </location>
</feature>
<dbReference type="SUPFAM" id="SSF51395">
    <property type="entry name" value="FMN-linked oxidoreductases"/>
    <property type="match status" value="1"/>
</dbReference>
<dbReference type="GO" id="GO:0050661">
    <property type="term" value="F:NADP binding"/>
    <property type="evidence" value="ECO:0007669"/>
    <property type="project" value="InterPro"/>
</dbReference>
<protein>
    <recommendedName>
        <fullName evidence="6">NADH:flavin oxidoreductase/NADH oxidase N-terminal domain-containing protein</fullName>
    </recommendedName>
</protein>
<comment type="caution">
    <text evidence="7">The sequence shown here is derived from an EMBL/GenBank/DDBJ whole genome shotgun (WGS) entry which is preliminary data.</text>
</comment>
<reference evidence="7 8" key="1">
    <citation type="submission" date="2019-12" db="EMBL/GenBank/DDBJ databases">
        <authorList>
            <person name="Li J."/>
            <person name="Shi Y."/>
            <person name="Xu G."/>
            <person name="Xiao D."/>
            <person name="Ran X."/>
        </authorList>
    </citation>
    <scope>NUCLEOTIDE SEQUENCE [LARGE SCALE GENOMIC DNA]</scope>
    <source>
        <strain evidence="7 8">JCM 15915</strain>
    </source>
</reference>
<keyword evidence="5" id="KW-0560">Oxidoreductase</keyword>
<sequence>MAYSYLFQPLTLRGLEFKNRAFVAPMCQYSAADDGIPTDWHLMHLGSFATGGFGLIIAEASGVVPEGRISPGDLGLWNDDQAREFAHIADFVHTHGQGAKFGIQLAHAGRKASTYHALPGYPEGSLSPEDGAWTTLAPTDEPFGPFDAPRAMTESEILETAQAFADAARRAVDAGVDTVQIHAAHGYLLHEFLQKDVNTRDDRWGGTDLENRMRFPLEVVRRVREAIPDDMPLMLRVSAVDWKEEAGTEAAREANDADLADITEFVRQAAAAGVDMVDVSSGGNLPQPQVRPVPGYQTEFAAHIRRETGLPTSAVGIITDAVQAEHVIATGQADAVSLAREALRDPRWALRAAQELRQDIEWPDQFYRAKR</sequence>
<dbReference type="AlphaFoldDB" id="A0A7K1LKN8"/>
<evidence type="ECO:0000256" key="5">
    <source>
        <dbReference type="ARBA" id="ARBA00023002"/>
    </source>
</evidence>
<organism evidence="7 8">
    <name type="scientific">Rothia koreensis</name>
    <dbReference type="NCBI Taxonomy" id="592378"/>
    <lineage>
        <taxon>Bacteria</taxon>
        <taxon>Bacillati</taxon>
        <taxon>Actinomycetota</taxon>
        <taxon>Actinomycetes</taxon>
        <taxon>Micrococcales</taxon>
        <taxon>Micrococcaceae</taxon>
        <taxon>Rothia</taxon>
    </lineage>
</organism>
<dbReference type="PANTHER" id="PTHR43303:SF4">
    <property type="entry name" value="NADPH DEHYDROGENASE C23G7.10C-RELATED"/>
    <property type="match status" value="1"/>
</dbReference>
<dbReference type="RefSeq" id="WP_129315996.1">
    <property type="nucleotide sequence ID" value="NZ_NOIQ01000015.1"/>
</dbReference>
<dbReference type="InterPro" id="IPR013785">
    <property type="entry name" value="Aldolase_TIM"/>
</dbReference>
<evidence type="ECO:0000256" key="1">
    <source>
        <dbReference type="ARBA" id="ARBA00001917"/>
    </source>
</evidence>
<keyword evidence="3" id="KW-0288">FMN</keyword>
<keyword evidence="8" id="KW-1185">Reference proteome</keyword>
<proteinExistence type="predicted"/>
<name>A0A7K1LKN8_9MICC</name>
<comment type="cofactor">
    <cofactor evidence="1">
        <name>FMN</name>
        <dbReference type="ChEBI" id="CHEBI:58210"/>
    </cofactor>
</comment>
<dbReference type="GO" id="GO:0010181">
    <property type="term" value="F:FMN binding"/>
    <property type="evidence" value="ECO:0007669"/>
    <property type="project" value="InterPro"/>
</dbReference>
<dbReference type="EMBL" id="WOGT01000007">
    <property type="protein sequence ID" value="MUN55690.1"/>
    <property type="molecule type" value="Genomic_DNA"/>
</dbReference>
<dbReference type="PANTHER" id="PTHR43303">
    <property type="entry name" value="NADPH DEHYDROGENASE C23G7.10C-RELATED"/>
    <property type="match status" value="1"/>
</dbReference>
<evidence type="ECO:0000313" key="8">
    <source>
        <dbReference type="Proteomes" id="UP000462152"/>
    </source>
</evidence>
<accession>A0A7K1LKN8</accession>
<evidence type="ECO:0000256" key="3">
    <source>
        <dbReference type="ARBA" id="ARBA00022643"/>
    </source>
</evidence>
<evidence type="ECO:0000256" key="2">
    <source>
        <dbReference type="ARBA" id="ARBA00022630"/>
    </source>
</evidence>
<gene>
    <name evidence="7" type="ORF">GMA10_10795</name>
</gene>
<evidence type="ECO:0000259" key="6">
    <source>
        <dbReference type="Pfam" id="PF00724"/>
    </source>
</evidence>
<dbReference type="Gene3D" id="3.20.20.70">
    <property type="entry name" value="Aldolase class I"/>
    <property type="match status" value="1"/>
</dbReference>
<evidence type="ECO:0000313" key="7">
    <source>
        <dbReference type="EMBL" id="MUN55690.1"/>
    </source>
</evidence>
<dbReference type="Proteomes" id="UP000462152">
    <property type="component" value="Unassembled WGS sequence"/>
</dbReference>
<dbReference type="GO" id="GO:0003959">
    <property type="term" value="F:NADPH dehydrogenase activity"/>
    <property type="evidence" value="ECO:0007669"/>
    <property type="project" value="InterPro"/>
</dbReference>
<dbReference type="OrthoDB" id="3169239at2"/>
<keyword evidence="4" id="KW-0521">NADP</keyword>